<dbReference type="EMBL" id="CM000760">
    <property type="protein sequence ID" value="KXG38227.1"/>
    <property type="molecule type" value="Genomic_DNA"/>
</dbReference>
<reference evidence="2 3" key="1">
    <citation type="journal article" date="2009" name="Nature">
        <title>The Sorghum bicolor genome and the diversification of grasses.</title>
        <authorList>
            <person name="Paterson A.H."/>
            <person name="Bowers J.E."/>
            <person name="Bruggmann R."/>
            <person name="Dubchak I."/>
            <person name="Grimwood J."/>
            <person name="Gundlach H."/>
            <person name="Haberer G."/>
            <person name="Hellsten U."/>
            <person name="Mitros T."/>
            <person name="Poliakov A."/>
            <person name="Schmutz J."/>
            <person name="Spannagl M."/>
            <person name="Tang H."/>
            <person name="Wang X."/>
            <person name="Wicker T."/>
            <person name="Bharti A.K."/>
            <person name="Chapman J."/>
            <person name="Feltus F.A."/>
            <person name="Gowik U."/>
            <person name="Grigoriev I.V."/>
            <person name="Lyons E."/>
            <person name="Maher C.A."/>
            <person name="Martis M."/>
            <person name="Narechania A."/>
            <person name="Otillar R.P."/>
            <person name="Penning B.W."/>
            <person name="Salamov A.A."/>
            <person name="Wang Y."/>
            <person name="Zhang L."/>
            <person name="Carpita N.C."/>
            <person name="Freeling M."/>
            <person name="Gingle A.R."/>
            <person name="Hash C.T."/>
            <person name="Keller B."/>
            <person name="Klein P."/>
            <person name="Kresovich S."/>
            <person name="McCann M.C."/>
            <person name="Ming R."/>
            <person name="Peterson D.G."/>
            <person name="Mehboob-ur-Rahman"/>
            <person name="Ware D."/>
            <person name="Westhoff P."/>
            <person name="Mayer K.F."/>
            <person name="Messing J."/>
            <person name="Rokhsar D.S."/>
        </authorList>
    </citation>
    <scope>NUCLEOTIDE SEQUENCE [LARGE SCALE GENOMIC DNA]</scope>
    <source>
        <strain evidence="3">cv. BTx623</strain>
    </source>
</reference>
<evidence type="ECO:0000256" key="1">
    <source>
        <dbReference type="SAM" id="SignalP"/>
    </source>
</evidence>
<feature type="signal peptide" evidence="1">
    <location>
        <begin position="1"/>
        <end position="19"/>
    </location>
</feature>
<sequence length="84" mass="9171">MAFVCFIIVLVAGAVPSWFCPVFLNADVAISKVSGNKINLLHLLADLHSFTPPLHQHLHAAIEICSIPPNFHHHRPLSSPNSSL</sequence>
<name>A0A1B6QJY5_SORBI</name>
<keyword evidence="3" id="KW-1185">Reference proteome</keyword>
<reference evidence="3" key="2">
    <citation type="journal article" date="2018" name="Plant J.">
        <title>The Sorghum bicolor reference genome: improved assembly, gene annotations, a transcriptome atlas, and signatures of genome organization.</title>
        <authorList>
            <person name="McCormick R.F."/>
            <person name="Truong S.K."/>
            <person name="Sreedasyam A."/>
            <person name="Jenkins J."/>
            <person name="Shu S."/>
            <person name="Sims D."/>
            <person name="Kennedy M."/>
            <person name="Amirebrahimi M."/>
            <person name="Weers B.D."/>
            <person name="McKinley B."/>
            <person name="Mattison A."/>
            <person name="Morishige D.T."/>
            <person name="Grimwood J."/>
            <person name="Schmutz J."/>
            <person name="Mullet J.E."/>
        </authorList>
    </citation>
    <scope>NUCLEOTIDE SEQUENCE [LARGE SCALE GENOMIC DNA]</scope>
    <source>
        <strain evidence="3">cv. BTx623</strain>
    </source>
</reference>
<proteinExistence type="predicted"/>
<keyword evidence="1" id="KW-0732">Signal</keyword>
<feature type="chain" id="PRO_5042549537" description="Secreted protein" evidence="1">
    <location>
        <begin position="20"/>
        <end position="84"/>
    </location>
</feature>
<dbReference type="InParanoid" id="A0A1B6QJY5"/>
<accession>A0A1B6QJY5</accession>
<dbReference type="Gramene" id="KXG38227">
    <property type="protein sequence ID" value="KXG38227"/>
    <property type="gene ID" value="SORBI_3001G203300"/>
</dbReference>
<evidence type="ECO:0000313" key="3">
    <source>
        <dbReference type="Proteomes" id="UP000000768"/>
    </source>
</evidence>
<organism evidence="2 3">
    <name type="scientific">Sorghum bicolor</name>
    <name type="common">Sorghum</name>
    <name type="synonym">Sorghum vulgare</name>
    <dbReference type="NCBI Taxonomy" id="4558"/>
    <lineage>
        <taxon>Eukaryota</taxon>
        <taxon>Viridiplantae</taxon>
        <taxon>Streptophyta</taxon>
        <taxon>Embryophyta</taxon>
        <taxon>Tracheophyta</taxon>
        <taxon>Spermatophyta</taxon>
        <taxon>Magnoliopsida</taxon>
        <taxon>Liliopsida</taxon>
        <taxon>Poales</taxon>
        <taxon>Poaceae</taxon>
        <taxon>PACMAD clade</taxon>
        <taxon>Panicoideae</taxon>
        <taxon>Andropogonodae</taxon>
        <taxon>Andropogoneae</taxon>
        <taxon>Sorghinae</taxon>
        <taxon>Sorghum</taxon>
    </lineage>
</organism>
<protein>
    <recommendedName>
        <fullName evidence="4">Secreted protein</fullName>
    </recommendedName>
</protein>
<dbReference type="Proteomes" id="UP000000768">
    <property type="component" value="Chromosome 1"/>
</dbReference>
<gene>
    <name evidence="2" type="ORF">SORBI_3001G203300</name>
</gene>
<evidence type="ECO:0000313" key="2">
    <source>
        <dbReference type="EMBL" id="KXG38227.1"/>
    </source>
</evidence>
<dbReference type="AlphaFoldDB" id="A0A1B6QJY5"/>
<evidence type="ECO:0008006" key="4">
    <source>
        <dbReference type="Google" id="ProtNLM"/>
    </source>
</evidence>